<evidence type="ECO:0000256" key="2">
    <source>
        <dbReference type="ARBA" id="ARBA00023125"/>
    </source>
</evidence>
<dbReference type="SUPFAM" id="SSF53697">
    <property type="entry name" value="SIS domain"/>
    <property type="match status" value="1"/>
</dbReference>
<dbReference type="AlphaFoldDB" id="A0AA91DU24"/>
<dbReference type="InterPro" id="IPR047640">
    <property type="entry name" value="RpiR-like"/>
</dbReference>
<dbReference type="GO" id="GO:0003700">
    <property type="term" value="F:DNA-binding transcription factor activity"/>
    <property type="evidence" value="ECO:0007669"/>
    <property type="project" value="InterPro"/>
</dbReference>
<dbReference type="InterPro" id="IPR000281">
    <property type="entry name" value="HTH_RpiR"/>
</dbReference>
<gene>
    <name evidence="8" type="ORF">A3K87_08255</name>
</gene>
<dbReference type="GO" id="GO:0097367">
    <property type="term" value="F:carbohydrate derivative binding"/>
    <property type="evidence" value="ECO:0007669"/>
    <property type="project" value="InterPro"/>
</dbReference>
<dbReference type="Gene3D" id="3.40.50.10490">
    <property type="entry name" value="Glucose-6-phosphate isomerase like protein, domain 1"/>
    <property type="match status" value="1"/>
</dbReference>
<name>A0AA91DU24_VARPD</name>
<dbReference type="InterPro" id="IPR035472">
    <property type="entry name" value="RpiR-like_SIS"/>
</dbReference>
<dbReference type="InterPro" id="IPR001347">
    <property type="entry name" value="SIS_dom"/>
</dbReference>
<evidence type="ECO:0000256" key="5">
    <source>
        <dbReference type="SAM" id="MobiDB-lite"/>
    </source>
</evidence>
<dbReference type="Gene3D" id="1.10.10.10">
    <property type="entry name" value="Winged helix-like DNA-binding domain superfamily/Winged helix DNA-binding domain"/>
    <property type="match status" value="1"/>
</dbReference>
<evidence type="ECO:0000256" key="3">
    <source>
        <dbReference type="ARBA" id="ARBA00023152"/>
    </source>
</evidence>
<keyword evidence="2" id="KW-0238">DNA-binding</keyword>
<dbReference type="CDD" id="cd05013">
    <property type="entry name" value="SIS_RpiR"/>
    <property type="match status" value="1"/>
</dbReference>
<evidence type="ECO:0000259" key="6">
    <source>
        <dbReference type="PROSITE" id="PS51071"/>
    </source>
</evidence>
<feature type="domain" description="HTH rpiR-type" evidence="6">
    <location>
        <begin position="10"/>
        <end position="86"/>
    </location>
</feature>
<dbReference type="Pfam" id="PF01418">
    <property type="entry name" value="HTH_6"/>
    <property type="match status" value="1"/>
</dbReference>
<feature type="region of interest" description="Disordered" evidence="5">
    <location>
        <begin position="302"/>
        <end position="329"/>
    </location>
</feature>
<dbReference type="PROSITE" id="PS51071">
    <property type="entry name" value="HTH_RPIR"/>
    <property type="match status" value="1"/>
</dbReference>
<dbReference type="Pfam" id="PF01380">
    <property type="entry name" value="SIS"/>
    <property type="match status" value="1"/>
</dbReference>
<keyword evidence="1" id="KW-0805">Transcription regulation</keyword>
<evidence type="ECO:0000256" key="4">
    <source>
        <dbReference type="ARBA" id="ARBA00023163"/>
    </source>
</evidence>
<dbReference type="InterPro" id="IPR009057">
    <property type="entry name" value="Homeodomain-like_sf"/>
</dbReference>
<evidence type="ECO:0000313" key="9">
    <source>
        <dbReference type="Proteomes" id="UP000077852"/>
    </source>
</evidence>
<protein>
    <submittedName>
        <fullName evidence="8">Transcriptional regulator</fullName>
    </submittedName>
</protein>
<evidence type="ECO:0000256" key="1">
    <source>
        <dbReference type="ARBA" id="ARBA00023015"/>
    </source>
</evidence>
<dbReference type="PROSITE" id="PS51464">
    <property type="entry name" value="SIS"/>
    <property type="match status" value="1"/>
</dbReference>
<dbReference type="EMBL" id="LVHG01000025">
    <property type="protein sequence ID" value="OAK66430.1"/>
    <property type="molecule type" value="Genomic_DNA"/>
</dbReference>
<feature type="domain" description="SIS" evidence="7">
    <location>
        <begin position="133"/>
        <end position="271"/>
    </location>
</feature>
<dbReference type="RefSeq" id="WP_081266354.1">
    <property type="nucleotide sequence ID" value="NZ_LVHG01000025.1"/>
</dbReference>
<reference evidence="8 9" key="1">
    <citation type="submission" date="2016-03" db="EMBL/GenBank/DDBJ databases">
        <title>Genome sequence of Variovorax paradoxus KB5.</title>
        <authorList>
            <person name="Jeong H."/>
            <person name="Hong C.E."/>
            <person name="Jo S.H."/>
            <person name="Park J.M."/>
        </authorList>
    </citation>
    <scope>NUCLEOTIDE SEQUENCE [LARGE SCALE GENOMIC DNA]</scope>
    <source>
        <strain evidence="8 9">KB5</strain>
    </source>
</reference>
<keyword evidence="4" id="KW-0804">Transcription</keyword>
<dbReference type="InterPro" id="IPR046348">
    <property type="entry name" value="SIS_dom_sf"/>
</dbReference>
<sequence length="329" mass="34811">MNSTVDTQGTTVAQRIAQALPRLTRSHRQVADYVLEHPLQVATLPIDELAAVVGVSVATANRFARALDFDGYATFRAELVRGFEPLVAPVERMRGNLERPTTVAEVFATALDESRRNIEATRQTLDYAACEAAVERIGKARSIYIAGFGASAWLAGLLQHGLDGSCSDVRLLSSVSGVTHSARTLMHAGPQDLFIGLTFPRYLTDTVALAQIARAQGCALLALTDRPSSPLAPLADVVLYCQTETSYRPNCETSVLALVEALTSAVALRAPDPVQSAGRILQAVRPWLHGANGLLRANGANGANGANAATPPDAAAPNGDGPKKKKAPR</sequence>
<organism evidence="8 9">
    <name type="scientific">Variovorax paradoxus</name>
    <dbReference type="NCBI Taxonomy" id="34073"/>
    <lineage>
        <taxon>Bacteria</taxon>
        <taxon>Pseudomonadati</taxon>
        <taxon>Pseudomonadota</taxon>
        <taxon>Betaproteobacteria</taxon>
        <taxon>Burkholderiales</taxon>
        <taxon>Comamonadaceae</taxon>
        <taxon>Variovorax</taxon>
    </lineage>
</organism>
<comment type="caution">
    <text evidence="8">The sequence shown here is derived from an EMBL/GenBank/DDBJ whole genome shotgun (WGS) entry which is preliminary data.</text>
</comment>
<dbReference type="PANTHER" id="PTHR30514">
    <property type="entry name" value="GLUCOKINASE"/>
    <property type="match status" value="1"/>
</dbReference>
<dbReference type="InterPro" id="IPR036388">
    <property type="entry name" value="WH-like_DNA-bd_sf"/>
</dbReference>
<keyword evidence="3" id="KW-0324">Glycolysis</keyword>
<dbReference type="PANTHER" id="PTHR30514:SF1">
    <property type="entry name" value="HTH-TYPE TRANSCRIPTIONAL REGULATOR HEXR-RELATED"/>
    <property type="match status" value="1"/>
</dbReference>
<feature type="compositionally biased region" description="Low complexity" evidence="5">
    <location>
        <begin position="302"/>
        <end position="320"/>
    </location>
</feature>
<dbReference type="Proteomes" id="UP000077852">
    <property type="component" value="Unassembled WGS sequence"/>
</dbReference>
<dbReference type="GO" id="GO:0006096">
    <property type="term" value="P:glycolytic process"/>
    <property type="evidence" value="ECO:0007669"/>
    <property type="project" value="UniProtKB-KW"/>
</dbReference>
<evidence type="ECO:0000259" key="7">
    <source>
        <dbReference type="PROSITE" id="PS51464"/>
    </source>
</evidence>
<accession>A0AA91DU24</accession>
<dbReference type="GO" id="GO:0003677">
    <property type="term" value="F:DNA binding"/>
    <property type="evidence" value="ECO:0007669"/>
    <property type="project" value="UniProtKB-KW"/>
</dbReference>
<evidence type="ECO:0000313" key="8">
    <source>
        <dbReference type="EMBL" id="OAK66430.1"/>
    </source>
</evidence>
<dbReference type="SUPFAM" id="SSF46689">
    <property type="entry name" value="Homeodomain-like"/>
    <property type="match status" value="1"/>
</dbReference>
<proteinExistence type="predicted"/>